<dbReference type="Gene3D" id="3.30.465.10">
    <property type="match status" value="1"/>
</dbReference>
<dbReference type="Pfam" id="PF01565">
    <property type="entry name" value="FAD_binding_4"/>
    <property type="match status" value="1"/>
</dbReference>
<evidence type="ECO:0000259" key="20">
    <source>
        <dbReference type="PROSITE" id="PS51387"/>
    </source>
</evidence>
<dbReference type="InterPro" id="IPR006094">
    <property type="entry name" value="Oxid_FAD_bind_N"/>
</dbReference>
<dbReference type="GO" id="GO:0071555">
    <property type="term" value="P:cell wall organization"/>
    <property type="evidence" value="ECO:0007669"/>
    <property type="project" value="UniProtKB-KW"/>
</dbReference>
<gene>
    <name evidence="19" type="primary">murB</name>
    <name evidence="21" type="ORF">COV72_09225</name>
</gene>
<keyword evidence="8 19" id="KW-0132">Cell division</keyword>
<protein>
    <recommendedName>
        <fullName evidence="6 19">UDP-N-acetylenolpyruvoylglucosamine reductase</fullName>
        <ecNumber evidence="5 19">1.3.1.98</ecNumber>
    </recommendedName>
    <alternativeName>
        <fullName evidence="17 19">UDP-N-acetylmuramate dehydrogenase</fullName>
    </alternativeName>
</protein>
<comment type="catalytic activity">
    <reaction evidence="18 19">
        <text>UDP-N-acetyl-alpha-D-muramate + NADP(+) = UDP-N-acetyl-3-O-(1-carboxyvinyl)-alpha-D-glucosamine + NADPH + H(+)</text>
        <dbReference type="Rhea" id="RHEA:12248"/>
        <dbReference type="ChEBI" id="CHEBI:15378"/>
        <dbReference type="ChEBI" id="CHEBI:57783"/>
        <dbReference type="ChEBI" id="CHEBI:58349"/>
        <dbReference type="ChEBI" id="CHEBI:68483"/>
        <dbReference type="ChEBI" id="CHEBI:70757"/>
        <dbReference type="EC" id="1.3.1.98"/>
    </reaction>
</comment>
<dbReference type="PANTHER" id="PTHR21071">
    <property type="entry name" value="UDP-N-ACETYLENOLPYRUVOYLGLUCOSAMINE REDUCTASE"/>
    <property type="match status" value="1"/>
</dbReference>
<evidence type="ECO:0000256" key="6">
    <source>
        <dbReference type="ARBA" id="ARBA00015188"/>
    </source>
</evidence>
<feature type="domain" description="FAD-binding PCMH-type" evidence="20">
    <location>
        <begin position="25"/>
        <end position="208"/>
    </location>
</feature>
<sequence>MNYLRGISGKIKFGEPLKGHTTFRIGGKAKVWFEPESVEDLTNMVRAAGKQKLPLFVIGSGSNVLIADKEINGVFIKLSSAYFKKMSIKSATIYCGAGATLAELINTAYFHGLSGLEFLSGIPGTLGGAVFMNAGISAKISAEGGSASGGKNGKTKTKSIGDFVKNVTVMDYKGNVKKINSDKIIFTYRKSNLERCIILSAHLKLLKKDKKKIKKNMLEYIDKRRKAQDYAASSAGCFFKNPSNELSAGRLIDLCGLKGRSVGGAAVSRKHANFIVNKGGAKAGDVLSLMSLIRKRVKNKFGLTLNPEVKIWQ</sequence>
<keyword evidence="15 19" id="KW-0131">Cell cycle</keyword>
<dbReference type="GO" id="GO:0071949">
    <property type="term" value="F:FAD binding"/>
    <property type="evidence" value="ECO:0007669"/>
    <property type="project" value="InterPro"/>
</dbReference>
<dbReference type="InterPro" id="IPR016166">
    <property type="entry name" value="FAD-bd_PCMH"/>
</dbReference>
<evidence type="ECO:0000313" key="21">
    <source>
        <dbReference type="EMBL" id="PIQ88284.1"/>
    </source>
</evidence>
<evidence type="ECO:0000256" key="2">
    <source>
        <dbReference type="ARBA" id="ARBA00003921"/>
    </source>
</evidence>
<dbReference type="Gene3D" id="3.30.43.10">
    <property type="entry name" value="Uridine Diphospho-n-acetylenolpyruvylglucosamine Reductase, domain 2"/>
    <property type="match status" value="1"/>
</dbReference>
<feature type="active site" description="Proton donor" evidence="19">
    <location>
        <position position="237"/>
    </location>
</feature>
<keyword evidence="11 19" id="KW-0521">NADP</keyword>
<keyword evidence="14 19" id="KW-0560">Oxidoreductase</keyword>
<evidence type="ECO:0000256" key="13">
    <source>
        <dbReference type="ARBA" id="ARBA00022984"/>
    </source>
</evidence>
<reference evidence="21 22" key="1">
    <citation type="submission" date="2017-09" db="EMBL/GenBank/DDBJ databases">
        <title>Depth-based differentiation of microbial function through sediment-hosted aquifers and enrichment of novel symbionts in the deep terrestrial subsurface.</title>
        <authorList>
            <person name="Probst A.J."/>
            <person name="Ladd B."/>
            <person name="Jarett J.K."/>
            <person name="Geller-Mcgrath D.E."/>
            <person name="Sieber C.M."/>
            <person name="Emerson J.B."/>
            <person name="Anantharaman K."/>
            <person name="Thomas B.C."/>
            <person name="Malmstrom R."/>
            <person name="Stieglmeier M."/>
            <person name="Klingl A."/>
            <person name="Woyke T."/>
            <person name="Ryan C.M."/>
            <person name="Banfield J.F."/>
        </authorList>
    </citation>
    <scope>NUCLEOTIDE SEQUENCE [LARGE SCALE GENOMIC DNA]</scope>
    <source>
        <strain evidence="21">CG11_big_fil_rev_8_21_14_0_20_42_13</strain>
    </source>
</reference>
<dbReference type="InterPro" id="IPR011601">
    <property type="entry name" value="MurB_C"/>
</dbReference>
<comment type="function">
    <text evidence="2 19">Cell wall formation.</text>
</comment>
<name>A0A2H0LX86_9BACT</name>
<keyword evidence="12 19" id="KW-0133">Cell shape</keyword>
<dbReference type="InterPro" id="IPR016169">
    <property type="entry name" value="FAD-bd_PCMH_sub2"/>
</dbReference>
<dbReference type="GO" id="GO:0009252">
    <property type="term" value="P:peptidoglycan biosynthetic process"/>
    <property type="evidence" value="ECO:0007669"/>
    <property type="project" value="UniProtKB-UniRule"/>
</dbReference>
<accession>A0A2H0LX86</accession>
<evidence type="ECO:0000256" key="16">
    <source>
        <dbReference type="ARBA" id="ARBA00023316"/>
    </source>
</evidence>
<dbReference type="UniPathway" id="UPA00219"/>
<evidence type="ECO:0000256" key="3">
    <source>
        <dbReference type="ARBA" id="ARBA00004496"/>
    </source>
</evidence>
<keyword evidence="13 19" id="KW-0573">Peptidoglycan synthesis</keyword>
<keyword evidence="9 19" id="KW-0285">Flavoprotein</keyword>
<evidence type="ECO:0000313" key="22">
    <source>
        <dbReference type="Proteomes" id="UP000229641"/>
    </source>
</evidence>
<dbReference type="AlphaFoldDB" id="A0A2H0LX86"/>
<evidence type="ECO:0000256" key="11">
    <source>
        <dbReference type="ARBA" id="ARBA00022857"/>
    </source>
</evidence>
<feature type="active site" evidence="19">
    <location>
        <position position="189"/>
    </location>
</feature>
<feature type="active site" evidence="19">
    <location>
        <position position="308"/>
    </location>
</feature>
<dbReference type="PANTHER" id="PTHR21071:SF4">
    <property type="entry name" value="UDP-N-ACETYLENOLPYRUVOYLGLUCOSAMINE REDUCTASE"/>
    <property type="match status" value="1"/>
</dbReference>
<evidence type="ECO:0000256" key="1">
    <source>
        <dbReference type="ARBA" id="ARBA00001974"/>
    </source>
</evidence>
<keyword evidence="10 19" id="KW-0274">FAD</keyword>
<dbReference type="GO" id="GO:0008762">
    <property type="term" value="F:UDP-N-acetylmuramate dehydrogenase activity"/>
    <property type="evidence" value="ECO:0007669"/>
    <property type="project" value="UniProtKB-UniRule"/>
</dbReference>
<keyword evidence="16 19" id="KW-0961">Cell wall biogenesis/degradation</keyword>
<evidence type="ECO:0000256" key="15">
    <source>
        <dbReference type="ARBA" id="ARBA00023306"/>
    </source>
</evidence>
<evidence type="ECO:0000256" key="5">
    <source>
        <dbReference type="ARBA" id="ARBA00012518"/>
    </source>
</evidence>
<dbReference type="InterPro" id="IPR016167">
    <property type="entry name" value="FAD-bd_PCMH_sub1"/>
</dbReference>
<evidence type="ECO:0000256" key="19">
    <source>
        <dbReference type="HAMAP-Rule" id="MF_00037"/>
    </source>
</evidence>
<organism evidence="21 22">
    <name type="scientific">Candidatus Ghiorseimicrobium undicola</name>
    <dbReference type="NCBI Taxonomy" id="1974746"/>
    <lineage>
        <taxon>Bacteria</taxon>
        <taxon>Pseudomonadati</taxon>
        <taxon>Candidatus Omnitrophota</taxon>
        <taxon>Candidatus Ghiorseimicrobium</taxon>
    </lineage>
</organism>
<evidence type="ECO:0000256" key="10">
    <source>
        <dbReference type="ARBA" id="ARBA00022827"/>
    </source>
</evidence>
<evidence type="ECO:0000256" key="12">
    <source>
        <dbReference type="ARBA" id="ARBA00022960"/>
    </source>
</evidence>
<dbReference type="InterPro" id="IPR003170">
    <property type="entry name" value="MurB"/>
</dbReference>
<evidence type="ECO:0000256" key="4">
    <source>
        <dbReference type="ARBA" id="ARBA00004752"/>
    </source>
</evidence>
<proteinExistence type="inferred from homology"/>
<dbReference type="PROSITE" id="PS51387">
    <property type="entry name" value="FAD_PCMH"/>
    <property type="match status" value="1"/>
</dbReference>
<dbReference type="GO" id="GO:0005829">
    <property type="term" value="C:cytosol"/>
    <property type="evidence" value="ECO:0007669"/>
    <property type="project" value="TreeGrafter"/>
</dbReference>
<dbReference type="HAMAP" id="MF_00037">
    <property type="entry name" value="MurB"/>
    <property type="match status" value="1"/>
</dbReference>
<evidence type="ECO:0000256" key="9">
    <source>
        <dbReference type="ARBA" id="ARBA00022630"/>
    </source>
</evidence>
<comment type="pathway">
    <text evidence="4 19">Cell wall biogenesis; peptidoglycan biosynthesis.</text>
</comment>
<evidence type="ECO:0000256" key="18">
    <source>
        <dbReference type="ARBA" id="ARBA00048914"/>
    </source>
</evidence>
<keyword evidence="7 19" id="KW-0963">Cytoplasm</keyword>
<comment type="subcellular location">
    <subcellularLocation>
        <location evidence="3 19">Cytoplasm</location>
    </subcellularLocation>
</comment>
<comment type="similarity">
    <text evidence="19">Belongs to the MurB family.</text>
</comment>
<comment type="caution">
    <text evidence="21">The sequence shown here is derived from an EMBL/GenBank/DDBJ whole genome shotgun (WGS) entry which is preliminary data.</text>
</comment>
<dbReference type="GO" id="GO:0008360">
    <property type="term" value="P:regulation of cell shape"/>
    <property type="evidence" value="ECO:0007669"/>
    <property type="project" value="UniProtKB-KW"/>
</dbReference>
<evidence type="ECO:0000256" key="8">
    <source>
        <dbReference type="ARBA" id="ARBA00022618"/>
    </source>
</evidence>
<dbReference type="EMBL" id="PCWA01000111">
    <property type="protein sequence ID" value="PIQ88284.1"/>
    <property type="molecule type" value="Genomic_DNA"/>
</dbReference>
<comment type="cofactor">
    <cofactor evidence="1 19">
        <name>FAD</name>
        <dbReference type="ChEBI" id="CHEBI:57692"/>
    </cofactor>
</comment>
<evidence type="ECO:0000256" key="17">
    <source>
        <dbReference type="ARBA" id="ARBA00031026"/>
    </source>
</evidence>
<dbReference type="Pfam" id="PF02873">
    <property type="entry name" value="MurB_C"/>
    <property type="match status" value="1"/>
</dbReference>
<dbReference type="Gene3D" id="3.90.78.10">
    <property type="entry name" value="UDP-N-acetylenolpyruvoylglucosamine reductase, C-terminal domain"/>
    <property type="match status" value="1"/>
</dbReference>
<evidence type="ECO:0000256" key="14">
    <source>
        <dbReference type="ARBA" id="ARBA00023002"/>
    </source>
</evidence>
<dbReference type="InterPro" id="IPR036318">
    <property type="entry name" value="FAD-bd_PCMH-like_sf"/>
</dbReference>
<dbReference type="InterPro" id="IPR036635">
    <property type="entry name" value="MurB_C_sf"/>
</dbReference>
<dbReference type="GO" id="GO:0051301">
    <property type="term" value="P:cell division"/>
    <property type="evidence" value="ECO:0007669"/>
    <property type="project" value="UniProtKB-KW"/>
</dbReference>
<dbReference type="SUPFAM" id="SSF56176">
    <property type="entry name" value="FAD-binding/transporter-associated domain-like"/>
    <property type="match status" value="1"/>
</dbReference>
<dbReference type="SUPFAM" id="SSF56194">
    <property type="entry name" value="Uridine diphospho-N-Acetylenolpyruvylglucosamine reductase, MurB, C-terminal domain"/>
    <property type="match status" value="1"/>
</dbReference>
<evidence type="ECO:0000256" key="7">
    <source>
        <dbReference type="ARBA" id="ARBA00022490"/>
    </source>
</evidence>
<dbReference type="Proteomes" id="UP000229641">
    <property type="component" value="Unassembled WGS sequence"/>
</dbReference>
<dbReference type="EC" id="1.3.1.98" evidence="5 19"/>